<dbReference type="AlphaFoldDB" id="A0A7X2PC66"/>
<dbReference type="PIRSF" id="PIRSF005243">
    <property type="entry name" value="ROO"/>
    <property type="match status" value="1"/>
</dbReference>
<dbReference type="SUPFAM" id="SSF56281">
    <property type="entry name" value="Metallo-hydrolase/oxidoreductase"/>
    <property type="match status" value="1"/>
</dbReference>
<dbReference type="InterPro" id="IPR008254">
    <property type="entry name" value="Flavodoxin/NO_synth"/>
</dbReference>
<accession>A0A7X2PC66</accession>
<dbReference type="RefSeq" id="WP_154425178.1">
    <property type="nucleotide sequence ID" value="NZ_VUNN01000008.1"/>
</dbReference>
<dbReference type="GO" id="GO:0009055">
    <property type="term" value="F:electron transfer activity"/>
    <property type="evidence" value="ECO:0007669"/>
    <property type="project" value="InterPro"/>
</dbReference>
<evidence type="ECO:0000313" key="3">
    <source>
        <dbReference type="EMBL" id="MSU06204.1"/>
    </source>
</evidence>
<dbReference type="InterPro" id="IPR036866">
    <property type="entry name" value="RibonucZ/Hydroxyglut_hydro"/>
</dbReference>
<dbReference type="PROSITE" id="PS50902">
    <property type="entry name" value="FLAVODOXIN_LIKE"/>
    <property type="match status" value="1"/>
</dbReference>
<gene>
    <name evidence="3" type="ORF">FYJ80_05355</name>
</gene>
<sequence>MKAVINENVTLFRYEKSHDDLFEGCWPIRDGVSINAYCVCGTEKKVLIDYTESGASFDSDLADMGLRLEDIDILVLNHMEPDHTGALNVLFTRCPNIEVYATRLGATETETLYGHKNVHVITNGEELNIGGKTLVFYATPNIHWPDTMMTYIKEDGILFSCDAFGAFGSYQSVFDDELTEKEWALLKPETERYYASIVASFSPFVLRGIKALSALDIKTICPSHGIVWRKDPGYVVAWYQKLATYLEGPREKEITILISSMYGNTLSYISNLVQIAKKEGIVVNTVRIPDTNDSYALEKVWRSEAFVVAAPTYEMELFPSMAHTLDLLNRKAVKGRKVLYFGSSLWSGGAAKEFNAYAEKMKLEVIDSIEFRGKGTPADRQKIEDGFKKLIEAIK</sequence>
<feature type="domain" description="Flavodoxin-like" evidence="2">
    <location>
        <begin position="254"/>
        <end position="395"/>
    </location>
</feature>
<protein>
    <submittedName>
        <fullName evidence="3">FprA family A-type flavoprotein</fullName>
    </submittedName>
</protein>
<name>A0A7X2PC66_9SPIO</name>
<dbReference type="SMART" id="SM00849">
    <property type="entry name" value="Lactamase_B"/>
    <property type="match status" value="1"/>
</dbReference>
<keyword evidence="4" id="KW-1185">Reference proteome</keyword>
<dbReference type="InterPro" id="IPR016440">
    <property type="entry name" value="Rubredoxin-O_OxRdtase"/>
</dbReference>
<dbReference type="Proteomes" id="UP000460549">
    <property type="component" value="Unassembled WGS sequence"/>
</dbReference>
<dbReference type="InterPro" id="IPR045761">
    <property type="entry name" value="ODP_dom"/>
</dbReference>
<evidence type="ECO:0000256" key="1">
    <source>
        <dbReference type="ARBA" id="ARBA00007121"/>
    </source>
</evidence>
<reference evidence="3 4" key="1">
    <citation type="submission" date="2019-08" db="EMBL/GenBank/DDBJ databases">
        <title>In-depth cultivation of the pig gut microbiome towards novel bacterial diversity and tailored functional studies.</title>
        <authorList>
            <person name="Wylensek D."/>
            <person name="Hitch T.C.A."/>
            <person name="Clavel T."/>
        </authorList>
    </citation>
    <scope>NUCLEOTIDE SEQUENCE [LARGE SCALE GENOMIC DNA]</scope>
    <source>
        <strain evidence="3 4">NM-380-WT-3C1</strain>
    </source>
</reference>
<dbReference type="Pfam" id="PF00258">
    <property type="entry name" value="Flavodoxin_1"/>
    <property type="match status" value="1"/>
</dbReference>
<dbReference type="GO" id="GO:0010181">
    <property type="term" value="F:FMN binding"/>
    <property type="evidence" value="ECO:0007669"/>
    <property type="project" value="InterPro"/>
</dbReference>
<comment type="caution">
    <text evidence="3">The sequence shown here is derived from an EMBL/GenBank/DDBJ whole genome shotgun (WGS) entry which is preliminary data.</text>
</comment>
<dbReference type="GO" id="GO:0016491">
    <property type="term" value="F:oxidoreductase activity"/>
    <property type="evidence" value="ECO:0007669"/>
    <property type="project" value="InterPro"/>
</dbReference>
<dbReference type="Gene3D" id="3.60.15.10">
    <property type="entry name" value="Ribonuclease Z/Hydroxyacylglutathione hydrolase-like"/>
    <property type="match status" value="1"/>
</dbReference>
<dbReference type="CDD" id="cd07709">
    <property type="entry name" value="flavodiiron_proteins_MBL-fold"/>
    <property type="match status" value="1"/>
</dbReference>
<proteinExistence type="inferred from homology"/>
<dbReference type="Gene3D" id="3.40.50.360">
    <property type="match status" value="1"/>
</dbReference>
<comment type="similarity">
    <text evidence="1">In the N-terminal section; belongs to the zinc metallo-hydrolase group 3 family.</text>
</comment>
<dbReference type="InterPro" id="IPR029039">
    <property type="entry name" value="Flavoprotein-like_sf"/>
</dbReference>
<dbReference type="PANTHER" id="PTHR43717">
    <property type="entry name" value="ANAEROBIC NITRIC OXIDE REDUCTASE FLAVORUBREDOXIN"/>
    <property type="match status" value="1"/>
</dbReference>
<dbReference type="Pfam" id="PF19583">
    <property type="entry name" value="ODP"/>
    <property type="match status" value="1"/>
</dbReference>
<evidence type="ECO:0000259" key="2">
    <source>
        <dbReference type="PROSITE" id="PS50902"/>
    </source>
</evidence>
<dbReference type="InterPro" id="IPR001279">
    <property type="entry name" value="Metallo-B-lactamas"/>
</dbReference>
<dbReference type="PANTHER" id="PTHR43717:SF1">
    <property type="entry name" value="ANAEROBIC NITRIC OXIDE REDUCTASE FLAVORUBREDOXIN"/>
    <property type="match status" value="1"/>
</dbReference>
<dbReference type="EMBL" id="VUNN01000008">
    <property type="protein sequence ID" value="MSU06204.1"/>
    <property type="molecule type" value="Genomic_DNA"/>
</dbReference>
<dbReference type="SUPFAM" id="SSF52218">
    <property type="entry name" value="Flavoproteins"/>
    <property type="match status" value="1"/>
</dbReference>
<evidence type="ECO:0000313" key="4">
    <source>
        <dbReference type="Proteomes" id="UP000460549"/>
    </source>
</evidence>
<organism evidence="3 4">
    <name type="scientific">Bullifex porci</name>
    <dbReference type="NCBI Taxonomy" id="2606638"/>
    <lineage>
        <taxon>Bacteria</taxon>
        <taxon>Pseudomonadati</taxon>
        <taxon>Spirochaetota</taxon>
        <taxon>Spirochaetia</taxon>
        <taxon>Spirochaetales</taxon>
        <taxon>Spirochaetaceae</taxon>
        <taxon>Bullifex</taxon>
    </lineage>
</organism>
<dbReference type="GO" id="GO:0046872">
    <property type="term" value="F:metal ion binding"/>
    <property type="evidence" value="ECO:0007669"/>
    <property type="project" value="InterPro"/>
</dbReference>